<dbReference type="Gene3D" id="3.30.70.3290">
    <property type="match status" value="1"/>
</dbReference>
<comment type="catalytic activity">
    <reaction evidence="14">
        <text>icosanoyl-[(phenol)carboxyphthiodiolenone synthase] + 2 (S)-methylmalonyl-CoA + 3 malonyl-CoA + 5 NADPH + 10 H(+) = C32-carboxyphthiodiolenone-[(phenol)carboxyphthiodiolenone synthase] + 5 CO2 + 5 NADP(+) + 5 CoA + 2 H2O</text>
        <dbReference type="Rhea" id="RHEA:57748"/>
        <dbReference type="Rhea" id="RHEA-COMP:14985"/>
        <dbReference type="Rhea" id="RHEA-COMP:14986"/>
        <dbReference type="ChEBI" id="CHEBI:15377"/>
        <dbReference type="ChEBI" id="CHEBI:15378"/>
        <dbReference type="ChEBI" id="CHEBI:16526"/>
        <dbReference type="ChEBI" id="CHEBI:57287"/>
        <dbReference type="ChEBI" id="CHEBI:57327"/>
        <dbReference type="ChEBI" id="CHEBI:57384"/>
        <dbReference type="ChEBI" id="CHEBI:57783"/>
        <dbReference type="ChEBI" id="CHEBI:58349"/>
        <dbReference type="ChEBI" id="CHEBI:87848"/>
        <dbReference type="ChEBI" id="CHEBI:142236"/>
        <dbReference type="EC" id="2.3.1.292"/>
    </reaction>
</comment>
<dbReference type="GO" id="GO:0016491">
    <property type="term" value="F:oxidoreductase activity"/>
    <property type="evidence" value="ECO:0007669"/>
    <property type="project" value="UniProtKB-KW"/>
</dbReference>
<dbReference type="InterPro" id="IPR029058">
    <property type="entry name" value="AB_hydrolase_fold"/>
</dbReference>
<comment type="caution">
    <text evidence="25">The sequence shown here is derived from an EMBL/GenBank/DDBJ whole genome shotgun (WGS) entry which is preliminary data.</text>
</comment>
<dbReference type="Pfam" id="PF00698">
    <property type="entry name" value="Acyl_transf_1"/>
    <property type="match status" value="1"/>
</dbReference>
<evidence type="ECO:0000256" key="14">
    <source>
        <dbReference type="ARBA" id="ARBA00052745"/>
    </source>
</evidence>
<dbReference type="InterPro" id="IPR036736">
    <property type="entry name" value="ACP-like_sf"/>
</dbReference>
<evidence type="ECO:0000256" key="12">
    <source>
        <dbReference type="ARBA" id="ARBA00051971"/>
    </source>
</evidence>
<dbReference type="InterPro" id="IPR020841">
    <property type="entry name" value="PKS_Beta-ketoAc_synthase_dom"/>
</dbReference>
<dbReference type="SUPFAM" id="SSF52151">
    <property type="entry name" value="FabD/lysophospholipase-like"/>
    <property type="match status" value="1"/>
</dbReference>
<dbReference type="GO" id="GO:0006633">
    <property type="term" value="P:fatty acid biosynthetic process"/>
    <property type="evidence" value="ECO:0007669"/>
    <property type="project" value="InterPro"/>
</dbReference>
<evidence type="ECO:0000256" key="6">
    <source>
        <dbReference type="ARBA" id="ARBA00022832"/>
    </source>
</evidence>
<evidence type="ECO:0000256" key="19">
    <source>
        <dbReference type="ARBA" id="ARBA00078169"/>
    </source>
</evidence>
<keyword evidence="7" id="KW-0521">NADP</keyword>
<dbReference type="InterPro" id="IPR009081">
    <property type="entry name" value="PP-bd_ACP"/>
</dbReference>
<evidence type="ECO:0000259" key="22">
    <source>
        <dbReference type="PROSITE" id="PS50075"/>
    </source>
</evidence>
<keyword evidence="8" id="KW-0560">Oxidoreductase</keyword>
<evidence type="ECO:0000256" key="4">
    <source>
        <dbReference type="ARBA" id="ARBA00022553"/>
    </source>
</evidence>
<feature type="domain" description="Carrier" evidence="22">
    <location>
        <begin position="1742"/>
        <end position="1817"/>
    </location>
</feature>
<dbReference type="InterPro" id="IPR014043">
    <property type="entry name" value="Acyl_transferase_dom"/>
</dbReference>
<keyword evidence="3" id="KW-0596">Phosphopantetheine</keyword>
<dbReference type="Pfam" id="PF21089">
    <property type="entry name" value="PKS_DH_N"/>
    <property type="match status" value="1"/>
</dbReference>
<dbReference type="Gene3D" id="3.40.47.10">
    <property type="match status" value="1"/>
</dbReference>
<comment type="function">
    <text evidence="15">Part of the PpsABCDE complex involved in the biosynthesis of the lipid core common to phthiocerols and phenolphthiocerols by successive additions of malonyl-CoA or methylmalonyl-CoA extender units. PpsA can accept as substrate the activated forms of either icosanoyl (C20), docosanoyl (C22) or lignoceroyl (C24) groups from FadD26, or a (4-hydroxyphenyl)-C17 or (4-hydroxyphenyl)-C19 fatty acyl from FadD29. PpsA initiates the biosynthesis and extends its substrate using a malonyl-CoA extender unit. The PpsB and PpsC proteins add the second and third malonyl-CoA extender units. PpsD adds an (R)-methylmalonyl unit and PpsE adds a second (R)-methylmalonyl unit. The incorporation of the methylmalonyl units results in formation of two branched methyl groups in the elongated product.</text>
</comment>
<dbReference type="SMART" id="SM00824">
    <property type="entry name" value="PKS_TE"/>
    <property type="match status" value="1"/>
</dbReference>
<gene>
    <name evidence="25" type="ORF">C8D95_103224</name>
</gene>
<dbReference type="GO" id="GO:0034081">
    <property type="term" value="C:polyketide synthase complex"/>
    <property type="evidence" value="ECO:0007669"/>
    <property type="project" value="UniProtKB-ARBA"/>
</dbReference>
<dbReference type="PROSITE" id="PS52004">
    <property type="entry name" value="KS3_2"/>
    <property type="match status" value="1"/>
</dbReference>
<dbReference type="Gene3D" id="3.40.366.10">
    <property type="entry name" value="Malonyl-Coenzyme A Acyl Carrier Protein, domain 2"/>
    <property type="match status" value="1"/>
</dbReference>
<feature type="active site" description="Proton donor; for dehydratase activity" evidence="21">
    <location>
        <position position="1568"/>
    </location>
</feature>
<dbReference type="PROSITE" id="PS50075">
    <property type="entry name" value="CARRIER"/>
    <property type="match status" value="1"/>
</dbReference>
<evidence type="ECO:0000259" key="23">
    <source>
        <dbReference type="PROSITE" id="PS52004"/>
    </source>
</evidence>
<dbReference type="Gene3D" id="3.30.70.250">
    <property type="entry name" value="Malonyl-CoA ACP transacylase, ACP-binding"/>
    <property type="match status" value="1"/>
</dbReference>
<feature type="active site" description="Proton acceptor; for dehydratase activity" evidence="21">
    <location>
        <position position="1404"/>
    </location>
</feature>
<dbReference type="InterPro" id="IPR020806">
    <property type="entry name" value="PKS_PP-bd"/>
</dbReference>
<dbReference type="PANTHER" id="PTHR43775">
    <property type="entry name" value="FATTY ACID SYNTHASE"/>
    <property type="match status" value="1"/>
</dbReference>
<dbReference type="Gene3D" id="3.40.50.1820">
    <property type="entry name" value="alpha/beta hydrolase"/>
    <property type="match status" value="1"/>
</dbReference>
<feature type="domain" description="PKS/mFAS DH" evidence="24">
    <location>
        <begin position="1373"/>
        <end position="1652"/>
    </location>
</feature>
<dbReference type="InterPro" id="IPR049490">
    <property type="entry name" value="C883_1060-like_KR_N"/>
</dbReference>
<evidence type="ECO:0000256" key="2">
    <source>
        <dbReference type="ARBA" id="ARBA00001957"/>
    </source>
</evidence>
<keyword evidence="5 25" id="KW-0808">Transferase</keyword>
<dbReference type="Pfam" id="PF22621">
    <property type="entry name" value="CurL-like_PKS_C"/>
    <property type="match status" value="1"/>
</dbReference>
<dbReference type="GO" id="GO:0004315">
    <property type="term" value="F:3-oxoacyl-[acyl-carrier-protein] synthase activity"/>
    <property type="evidence" value="ECO:0007669"/>
    <property type="project" value="InterPro"/>
</dbReference>
<dbReference type="SMART" id="SM00825">
    <property type="entry name" value="PKS_KS"/>
    <property type="match status" value="1"/>
</dbReference>
<dbReference type="InterPro" id="IPR049551">
    <property type="entry name" value="PKS_DH_C"/>
</dbReference>
<dbReference type="FunFam" id="3.40.47.10:FF:000042">
    <property type="entry name" value="Polyketide synthase Pks13"/>
    <property type="match status" value="1"/>
</dbReference>
<dbReference type="InterPro" id="IPR014030">
    <property type="entry name" value="Ketoacyl_synth_N"/>
</dbReference>
<keyword evidence="6" id="KW-0276">Fatty acid metabolism</keyword>
<dbReference type="InterPro" id="IPR014031">
    <property type="entry name" value="Ketoacyl_synth_C"/>
</dbReference>
<evidence type="ECO:0000256" key="21">
    <source>
        <dbReference type="PROSITE-ProRule" id="PRU01363"/>
    </source>
</evidence>
<evidence type="ECO:0000313" key="26">
    <source>
        <dbReference type="Proteomes" id="UP000245390"/>
    </source>
</evidence>
<evidence type="ECO:0000256" key="20">
    <source>
        <dbReference type="ARBA" id="ARBA00084020"/>
    </source>
</evidence>
<dbReference type="Pfam" id="PF21394">
    <property type="entry name" value="Beta-ketacyl_N"/>
    <property type="match status" value="1"/>
</dbReference>
<evidence type="ECO:0000256" key="11">
    <source>
        <dbReference type="ARBA" id="ARBA00050973"/>
    </source>
</evidence>
<dbReference type="GO" id="GO:0004312">
    <property type="term" value="F:fatty acid synthase activity"/>
    <property type="evidence" value="ECO:0007669"/>
    <property type="project" value="TreeGrafter"/>
</dbReference>
<evidence type="ECO:0000256" key="10">
    <source>
        <dbReference type="ARBA" id="ARBA00023268"/>
    </source>
</evidence>
<dbReference type="SUPFAM" id="SSF53901">
    <property type="entry name" value="Thiolase-like"/>
    <property type="match status" value="1"/>
</dbReference>
<dbReference type="InterPro" id="IPR020807">
    <property type="entry name" value="PKS_DH"/>
</dbReference>
<evidence type="ECO:0000256" key="3">
    <source>
        <dbReference type="ARBA" id="ARBA00022450"/>
    </source>
</evidence>
<dbReference type="SUPFAM" id="SSF55048">
    <property type="entry name" value="Probable ACP-binding domain of malonyl-CoA ACP transacylase"/>
    <property type="match status" value="1"/>
</dbReference>
<feature type="region of interest" description="N-terminal hotdog fold" evidence="21">
    <location>
        <begin position="1373"/>
        <end position="1495"/>
    </location>
</feature>
<dbReference type="InterPro" id="IPR013968">
    <property type="entry name" value="PKS_KR"/>
</dbReference>
<dbReference type="Gene3D" id="1.10.1200.10">
    <property type="entry name" value="ACP-like"/>
    <property type="match status" value="1"/>
</dbReference>
<dbReference type="InterPro" id="IPR016035">
    <property type="entry name" value="Acyl_Trfase/lysoPLipase"/>
</dbReference>
<evidence type="ECO:0000259" key="24">
    <source>
        <dbReference type="PROSITE" id="PS52019"/>
    </source>
</evidence>
<dbReference type="Proteomes" id="UP000245390">
    <property type="component" value="Unassembled WGS sequence"/>
</dbReference>
<dbReference type="Pfam" id="PF00550">
    <property type="entry name" value="PP-binding"/>
    <property type="match status" value="1"/>
</dbReference>
<dbReference type="RefSeq" id="WP_282957628.1">
    <property type="nucleotide sequence ID" value="NZ_QGGV01000003.1"/>
</dbReference>
<dbReference type="SUPFAM" id="SSF47336">
    <property type="entry name" value="ACP-like"/>
    <property type="match status" value="1"/>
</dbReference>
<dbReference type="SMART" id="SM00827">
    <property type="entry name" value="PKS_AT"/>
    <property type="match status" value="1"/>
</dbReference>
<keyword evidence="26" id="KW-1185">Reference proteome</keyword>
<comment type="catalytic activity">
    <reaction evidence="11">
        <text>17-(4-hydroxyphenyl)heptadecanoyl-[(phenol)carboxyphthiodiolenone synthase] + 2 (S)-methylmalonyl-CoA + 3 malonyl-CoA + 5 NADPH + 10 H(+) = C35-(phenol)carboxyphthiodiolenone-[(phenol)carboxyphthiodiolenone synthase] + 5 CO2 + 5 NADP(+) + 5 CoA + 2 H2O</text>
        <dbReference type="Rhea" id="RHEA:57756"/>
        <dbReference type="Rhea" id="RHEA-COMP:14272"/>
        <dbReference type="Rhea" id="RHEA-COMP:14989"/>
        <dbReference type="ChEBI" id="CHEBI:15377"/>
        <dbReference type="ChEBI" id="CHEBI:15378"/>
        <dbReference type="ChEBI" id="CHEBI:16526"/>
        <dbReference type="ChEBI" id="CHEBI:57287"/>
        <dbReference type="ChEBI" id="CHEBI:57327"/>
        <dbReference type="ChEBI" id="CHEBI:57384"/>
        <dbReference type="ChEBI" id="CHEBI:57783"/>
        <dbReference type="ChEBI" id="CHEBI:58349"/>
        <dbReference type="ChEBI" id="CHEBI:133300"/>
        <dbReference type="ChEBI" id="CHEBI:142259"/>
        <dbReference type="EC" id="2.3.1.292"/>
    </reaction>
</comment>
<dbReference type="InterPro" id="IPR001227">
    <property type="entry name" value="Ac_transferase_dom_sf"/>
</dbReference>
<evidence type="ECO:0000256" key="5">
    <source>
        <dbReference type="ARBA" id="ARBA00022679"/>
    </source>
</evidence>
<evidence type="ECO:0000256" key="18">
    <source>
        <dbReference type="ARBA" id="ARBA00075053"/>
    </source>
</evidence>
<dbReference type="InterPro" id="IPR050091">
    <property type="entry name" value="PKS_NRPS_Biosynth_Enz"/>
</dbReference>
<dbReference type="InterPro" id="IPR049552">
    <property type="entry name" value="PKS_DH_N"/>
</dbReference>
<evidence type="ECO:0000256" key="8">
    <source>
        <dbReference type="ARBA" id="ARBA00023002"/>
    </source>
</evidence>
<dbReference type="Pfam" id="PF14765">
    <property type="entry name" value="PS-DH"/>
    <property type="match status" value="1"/>
</dbReference>
<organism evidence="25 26">
    <name type="scientific">Silicimonas algicola</name>
    <dbReference type="NCBI Taxonomy" id="1826607"/>
    <lineage>
        <taxon>Bacteria</taxon>
        <taxon>Pseudomonadati</taxon>
        <taxon>Pseudomonadota</taxon>
        <taxon>Alphaproteobacteria</taxon>
        <taxon>Rhodobacterales</taxon>
        <taxon>Paracoccaceae</taxon>
    </lineage>
</organism>
<dbReference type="SMART" id="SM00823">
    <property type="entry name" value="PKS_PP"/>
    <property type="match status" value="1"/>
</dbReference>
<protein>
    <recommendedName>
        <fullName evidence="17">Phenolphthiocerol/phthiocerol polyketide synthase subunit E</fullName>
        <ecNumber evidence="16">2.3.1.292</ecNumber>
    </recommendedName>
    <alternativeName>
        <fullName evidence="19">(Phenol)carboxyphthiodiolenone synthase subunit E</fullName>
    </alternativeName>
    <alternativeName>
        <fullName evidence="20">Beta-ketoacyl-acyl-carrier-protein synthase I</fullName>
    </alternativeName>
    <alternativeName>
        <fullName evidence="18">Phthiocerol synthesis polyketide synthase type I PpsE</fullName>
    </alternativeName>
</protein>
<dbReference type="CDD" id="cd00833">
    <property type="entry name" value="PKS"/>
    <property type="match status" value="1"/>
</dbReference>
<keyword evidence="10" id="KW-0511">Multifunctional enzyme</keyword>
<dbReference type="SUPFAM" id="SSF53474">
    <property type="entry name" value="alpha/beta-Hydrolases"/>
    <property type="match status" value="1"/>
</dbReference>
<evidence type="ECO:0000256" key="1">
    <source>
        <dbReference type="ARBA" id="ARBA00001937"/>
    </source>
</evidence>
<accession>A0A316G839</accession>
<evidence type="ECO:0000256" key="13">
    <source>
        <dbReference type="ARBA" id="ARBA00052119"/>
    </source>
</evidence>
<evidence type="ECO:0000256" key="7">
    <source>
        <dbReference type="ARBA" id="ARBA00022857"/>
    </source>
</evidence>
<keyword evidence="4" id="KW-0597">Phosphoprotein</keyword>
<dbReference type="Gene3D" id="3.10.129.110">
    <property type="entry name" value="Polyketide synthase dehydratase"/>
    <property type="match status" value="1"/>
</dbReference>
<dbReference type="InterPro" id="IPR057326">
    <property type="entry name" value="KR_dom"/>
</dbReference>
<dbReference type="InterPro" id="IPR016036">
    <property type="entry name" value="Malonyl_transacylase_ACP-bd"/>
</dbReference>
<dbReference type="InterPro" id="IPR001031">
    <property type="entry name" value="Thioesterase"/>
</dbReference>
<dbReference type="PROSITE" id="PS00606">
    <property type="entry name" value="KS3_1"/>
    <property type="match status" value="1"/>
</dbReference>
<evidence type="ECO:0000256" key="17">
    <source>
        <dbReference type="ARBA" id="ARBA00073623"/>
    </source>
</evidence>
<reference evidence="25 26" key="1">
    <citation type="submission" date="2018-05" db="EMBL/GenBank/DDBJ databases">
        <title>Genomic Encyclopedia of Type Strains, Phase IV (KMG-IV): sequencing the most valuable type-strain genomes for metagenomic binning, comparative biology and taxonomic classification.</title>
        <authorList>
            <person name="Goeker M."/>
        </authorList>
    </citation>
    <scope>NUCLEOTIDE SEQUENCE [LARGE SCALE GENOMIC DNA]</scope>
    <source>
        <strain evidence="25 26">DSM 103371</strain>
    </source>
</reference>
<comment type="catalytic activity">
    <reaction evidence="13">
        <text>docosanoyl-[(phenol)carboxyphthiodiolenone synthase] + 2 (S)-methylmalonyl-CoA + 3 malonyl-CoA + 5 NADPH + 10 H(+) = C34-carboxyphthiodiolenone-[(phenol)carboxyphthiodiolenone synthase] + 5 CO2 + 5 NADP(+) + 5 CoA + 2 H2O</text>
        <dbReference type="Rhea" id="RHEA:57752"/>
        <dbReference type="Rhea" id="RHEA-COMP:14987"/>
        <dbReference type="Rhea" id="RHEA-COMP:14988"/>
        <dbReference type="ChEBI" id="CHEBI:15377"/>
        <dbReference type="ChEBI" id="CHEBI:15378"/>
        <dbReference type="ChEBI" id="CHEBI:16526"/>
        <dbReference type="ChEBI" id="CHEBI:57287"/>
        <dbReference type="ChEBI" id="CHEBI:57327"/>
        <dbReference type="ChEBI" id="CHEBI:57384"/>
        <dbReference type="ChEBI" id="CHEBI:57783"/>
        <dbReference type="ChEBI" id="CHEBI:58349"/>
        <dbReference type="ChEBI" id="CHEBI:142237"/>
        <dbReference type="ChEBI" id="CHEBI:142238"/>
        <dbReference type="EC" id="2.3.1.292"/>
    </reaction>
</comment>
<dbReference type="Pfam" id="PF02801">
    <property type="entry name" value="Ketoacyl-synt_C"/>
    <property type="match status" value="1"/>
</dbReference>
<dbReference type="InterPro" id="IPR018201">
    <property type="entry name" value="Ketoacyl_synth_AS"/>
</dbReference>
<sequence length="2123" mass="231819">MSGYIGTGIAITGMAMRLPGGIVGAESYWRTLRDGTCAIRKLDREDLEAAGVPAHLAARPDYVPYAAPLDEFDHFDADFFGLSPKEAAIMDPQHRQFLETAWEALENAGHAPDTFGGKIGVFAGCGMGSYFYFNVCSNPDLVDGTGMFLLRHTGNDKDFLSTRVSHFMDLKGPSVNLQTACSTSLVAVHYAAQALLNGECDMALAGGVTIELPQGQGYLYKENEVLSPDGHCRAFDHRAQGTVFGSGAGVVTLRRLEDAIRDGDPIWAVIRGTAINNDGADKAGYLAPSVSGQADAISMAQEAAGVTADQIGYVECHGTGTYLGDPIEVAAMTEAFRRSTDATGYCRIGSVKTNIGHLDTAAGVASLIKATLALHHEAMPPTLGYEAPNPAIDFDTSPFRVNDRLTPWPKGATPRRAGVNSLGVGGTNAHAVIEEAPQAPASEESAWPFQLLTLSARSETALDAASGRLSDHLRATDDDLADIAWTLKEGRHAFDKRRVVVAESAEEAATLLRENDPRRVFTQSVVGEDPEVVFMFPGGGAQYAGMARDLYDTEPVFREWMDKGLAVLEPKLDYDVRALWLPEADALRAADERLKTPSVQLPLIMIVEYALAQLWMSWGVKPSALIGHSMGENTAACLAGVMSFEDCIGLVHLRGSLFDTVPDGGMLSVALPEADLRKRLSPDLDIASINAPSLTVATGPMAALDRLEQALKLDGIDCQRIAINIAAHSRMLEPILADFGAYLRSITLKAPAIPFVSNRSGTWITEAEATDPDYWVGHLRGTVRFADGISTLAEQKNRLYLEVGPGRAMISLAAQNPDVSRNQVIGTLRDPKDAVTDDTFFVTMLGRVWAAGGRFDWSQIWAGAARRRVRLPSYPFQRKRYFIEPGNRVEATAARDWLMRIEDREQWGWKPVWKPTYADCAIDVSTGLDEAPAEDWLVFVDDTGLGSTVVERLRQAGHRVIDVRSGDTFARTGPESYVVAPELGETTYESLVRDLASRERMPTRLAHFWMVTGKEKYRPGSSFFHRLQEEGFWSLFHFSRAWASVDGGKLHLSVFTSDTFRTRDEDIRYPAKATVLGPLRVIPREFPGLTCSLLDLRNSGRDRARALIVPVLEELLSTPANTVAAVRGSKRFVQDWAHTALPATEEMSIAEGSVVMITGGLGGIGLTLAEALVRRSRARIAYVARTALPPRADWEGIIRRSPEGNTLARRLSTLIRLEKEGGQFLGLAADVSNPEEMARAVATVTETWGKPSGLIHAAGAIADAPILSKTTASISEVFTPKVYGTQVLEDLFPDGSLDWMVLFSSSSTATAPAGQVDYVAANEYLNTLANARQGGSTRVLAIDWGVWAEVGMAAEAIEARDTHVEKTPEPVRQPLLDGATRDENGDRTFVSRWRTRDQWVLDEHRTKAGDSLLPGTGYLELAAQALAADGRDAAFEIRDLTFLTPLRVEDEGETSVRVTLPRQDGGYGMQIRSALDGKTFELNAEAQLRLLPMIPPASLDLDEIGARCPRSVFPDGAGTLDAPQAHHLRFGPRWQVLRSMHFGEHEGVAHLVLPQGDTAYHLHPGLMDIATGWAVELIEGYAPDQFWVPVSYGSVRVFGALPSQVVSWARLPEDHAGSGTATFDITLCAPDGVVCAEIRGFTIRRLAGGIKFAAARKAQPARAAARTLSPAEERLRHNVSQGIQPADGAQFFLRALASPQAQVLVSSLDLKGLIAQVEHDARPRQAEGQTFERPDLDSDYVEPEGAIERRLAKFWTDLLGIDRVGAEDNFFDLGGHSLIAVRLFAMVKSAFHVDFPISVLFEAPTIRKCAVLIVQHGGGAEGEDGAEAPPGSTATPARRFTHLVPMHHGQGGEKTPLFIVAGMFGNVLNLRHLAHLVSPDRPVYGLQARGLLGGDAPHDNLVEAATDCIAEIRQIQPSGPYMLSGFSGGGLTAFEMAQQLTRDGEEIASLILLDTPLPQERQMTRRDRMALQRIRLREEGPRYLWNWAARRVAWEIEKRRAKDFETSSTEFHNAEIEAAFRKAISTYQVSDWAGAMTLFRPPLDKRWEVAPGRWVKSDRTLIDEANDWRPHAPKIEVFEVPGDHDSMVLEPNVRVLAARMRAVLEASEPKKRTFVGRHLRAAE</sequence>
<feature type="region of interest" description="C-terminal hotdog fold" evidence="21">
    <location>
        <begin position="1509"/>
        <end position="1652"/>
    </location>
</feature>
<keyword evidence="9" id="KW-0443">Lipid metabolism</keyword>
<name>A0A316G839_9RHOB</name>
<evidence type="ECO:0000256" key="16">
    <source>
        <dbReference type="ARBA" id="ARBA00066974"/>
    </source>
</evidence>
<dbReference type="GO" id="GO:0031177">
    <property type="term" value="F:phosphopantetheine binding"/>
    <property type="evidence" value="ECO:0007669"/>
    <property type="project" value="InterPro"/>
</dbReference>
<comment type="cofactor">
    <cofactor evidence="1">
        <name>NADP(+)</name>
        <dbReference type="ChEBI" id="CHEBI:58349"/>
    </cofactor>
</comment>
<evidence type="ECO:0000256" key="15">
    <source>
        <dbReference type="ARBA" id="ARBA00058455"/>
    </source>
</evidence>
<dbReference type="SMART" id="SM00826">
    <property type="entry name" value="PKS_DH"/>
    <property type="match status" value="1"/>
</dbReference>
<dbReference type="EC" id="2.3.1.292" evidence="16"/>
<dbReference type="Pfam" id="PF00975">
    <property type="entry name" value="Thioesterase"/>
    <property type="match status" value="1"/>
</dbReference>
<comment type="catalytic activity">
    <reaction evidence="12">
        <text>19-(4-hydroxyphenyl)nonadecanoyl-[(phenol)carboxyphthiodiolenone synthase] + 2 (S)-methylmalonyl-CoA + 3 malonyl-CoA + 5 NADPH + 10 H(+) = C37-(phenol)carboxyphthiodiolenone-[(phenol)carboxyphthiodiolenone synthase] + 5 CO2 + 5 NADP(+) + 5 CoA + 2 H2O</text>
        <dbReference type="Rhea" id="RHEA:57760"/>
        <dbReference type="Rhea" id="RHEA-COMP:14273"/>
        <dbReference type="Rhea" id="RHEA-COMP:14990"/>
        <dbReference type="ChEBI" id="CHEBI:15377"/>
        <dbReference type="ChEBI" id="CHEBI:15378"/>
        <dbReference type="ChEBI" id="CHEBI:16526"/>
        <dbReference type="ChEBI" id="CHEBI:57287"/>
        <dbReference type="ChEBI" id="CHEBI:57327"/>
        <dbReference type="ChEBI" id="CHEBI:57384"/>
        <dbReference type="ChEBI" id="CHEBI:57783"/>
        <dbReference type="ChEBI" id="CHEBI:58349"/>
        <dbReference type="ChEBI" id="CHEBI:133301"/>
        <dbReference type="ChEBI" id="CHEBI:142260"/>
        <dbReference type="EC" id="2.3.1.292"/>
    </reaction>
</comment>
<dbReference type="InterPro" id="IPR036291">
    <property type="entry name" value="NAD(P)-bd_dom_sf"/>
</dbReference>
<evidence type="ECO:0000313" key="25">
    <source>
        <dbReference type="EMBL" id="PWK56988.1"/>
    </source>
</evidence>
<dbReference type="SMART" id="SM00822">
    <property type="entry name" value="PKS_KR"/>
    <property type="match status" value="1"/>
</dbReference>
<dbReference type="InterPro" id="IPR016039">
    <property type="entry name" value="Thiolase-like"/>
</dbReference>
<dbReference type="SUPFAM" id="SSF51735">
    <property type="entry name" value="NAD(P)-binding Rossmann-fold domains"/>
    <property type="match status" value="2"/>
</dbReference>
<proteinExistence type="predicted"/>
<dbReference type="Pfam" id="PF00109">
    <property type="entry name" value="ketoacyl-synt"/>
    <property type="match status" value="1"/>
</dbReference>
<dbReference type="PROSITE" id="PS52019">
    <property type="entry name" value="PKS_MFAS_DH"/>
    <property type="match status" value="1"/>
</dbReference>
<comment type="cofactor">
    <cofactor evidence="2">
        <name>pantetheine 4'-phosphate</name>
        <dbReference type="ChEBI" id="CHEBI:47942"/>
    </cofactor>
</comment>
<dbReference type="FunFam" id="1.10.1200.10:FF:000005">
    <property type="entry name" value="Nonribosomal peptide synthetase 1"/>
    <property type="match status" value="1"/>
</dbReference>
<evidence type="ECO:0000256" key="9">
    <source>
        <dbReference type="ARBA" id="ARBA00023098"/>
    </source>
</evidence>
<dbReference type="InterPro" id="IPR049900">
    <property type="entry name" value="PKS_mFAS_DH"/>
</dbReference>
<dbReference type="PANTHER" id="PTHR43775:SF51">
    <property type="entry name" value="INACTIVE PHENOLPHTHIOCEROL SYNTHESIS POLYKETIDE SYNTHASE TYPE I PKS1-RELATED"/>
    <property type="match status" value="1"/>
</dbReference>
<dbReference type="InterPro" id="IPR042104">
    <property type="entry name" value="PKS_dehydratase_sf"/>
</dbReference>
<dbReference type="EMBL" id="QGGV01000003">
    <property type="protein sequence ID" value="PWK56988.1"/>
    <property type="molecule type" value="Genomic_DNA"/>
</dbReference>
<dbReference type="InterPro" id="IPR020802">
    <property type="entry name" value="TesA-like"/>
</dbReference>
<feature type="domain" description="Ketosynthase family 3 (KS3)" evidence="23">
    <location>
        <begin position="6"/>
        <end position="435"/>
    </location>
</feature>
<dbReference type="Pfam" id="PF08659">
    <property type="entry name" value="KR"/>
    <property type="match status" value="1"/>
</dbReference>
<dbReference type="Gene3D" id="3.40.50.720">
    <property type="entry name" value="NAD(P)-binding Rossmann-like Domain"/>
    <property type="match status" value="1"/>
</dbReference>